<keyword evidence="3" id="KW-1185">Reference proteome</keyword>
<keyword evidence="1" id="KW-1277">Toxin-antitoxin system</keyword>
<reference evidence="2" key="1">
    <citation type="journal article" date="2021" name="Microorganisms">
        <title>Acidisoma silvae sp. nov. and Acidisomacellulosilytica sp. nov., Two Acidophilic Bacteria Isolated from Decaying Wood, Hydrolyzing Cellulose and Producing Poly-3-hydroxybutyrate.</title>
        <authorList>
            <person name="Mieszkin S."/>
            <person name="Pouder E."/>
            <person name="Uroz S."/>
            <person name="Simon-Colin C."/>
            <person name="Alain K."/>
        </authorList>
    </citation>
    <scope>NUCLEOTIDE SEQUENCE</scope>
    <source>
        <strain evidence="2">HW T2.11</strain>
    </source>
</reference>
<protein>
    <submittedName>
        <fullName evidence="2">Type II toxin-antitoxin system ParD family antitoxin</fullName>
    </submittedName>
</protein>
<sequence length="93" mass="10490">MPAVARTISITEHHDAFLSDQIAQGRHASTSEVVREALRRYEDDVRREEAHLAYLKRLGDEGEVAIDKGDYIDVPHDQLGSFLDSLGREARSE</sequence>
<name>A0A963YY72_9PROT</name>
<reference evidence="2" key="2">
    <citation type="submission" date="2021-01" db="EMBL/GenBank/DDBJ databases">
        <authorList>
            <person name="Mieszkin S."/>
            <person name="Pouder E."/>
            <person name="Alain K."/>
        </authorList>
    </citation>
    <scope>NUCLEOTIDE SEQUENCE</scope>
    <source>
        <strain evidence="2">HW T2.11</strain>
    </source>
</reference>
<dbReference type="SUPFAM" id="SSF47598">
    <property type="entry name" value="Ribbon-helix-helix"/>
    <property type="match status" value="1"/>
</dbReference>
<gene>
    <name evidence="2" type="ORF">ASILVAE211_25145</name>
</gene>
<comment type="caution">
    <text evidence="2">The sequence shown here is derived from an EMBL/GenBank/DDBJ whole genome shotgun (WGS) entry which is preliminary data.</text>
</comment>
<dbReference type="InterPro" id="IPR022789">
    <property type="entry name" value="ParD"/>
</dbReference>
<dbReference type="EMBL" id="JAESVB010000040">
    <property type="protein sequence ID" value="MCB8878487.1"/>
    <property type="molecule type" value="Genomic_DNA"/>
</dbReference>
<dbReference type="Gene3D" id="6.10.10.120">
    <property type="entry name" value="Antitoxin ParD1-like"/>
    <property type="match status" value="1"/>
</dbReference>
<evidence type="ECO:0000313" key="2">
    <source>
        <dbReference type="EMBL" id="MCB8878487.1"/>
    </source>
</evidence>
<dbReference type="AlphaFoldDB" id="A0A963YY72"/>
<dbReference type="RefSeq" id="WP_227324131.1">
    <property type="nucleotide sequence ID" value="NZ_JAESVB010000040.1"/>
</dbReference>
<organism evidence="2 3">
    <name type="scientific">Acidisoma silvae</name>
    <dbReference type="NCBI Taxonomy" id="2802396"/>
    <lineage>
        <taxon>Bacteria</taxon>
        <taxon>Pseudomonadati</taxon>
        <taxon>Pseudomonadota</taxon>
        <taxon>Alphaproteobacteria</taxon>
        <taxon>Acetobacterales</taxon>
        <taxon>Acidocellaceae</taxon>
        <taxon>Acidisoma</taxon>
    </lineage>
</organism>
<proteinExistence type="predicted"/>
<dbReference type="Proteomes" id="UP000708298">
    <property type="component" value="Unassembled WGS sequence"/>
</dbReference>
<dbReference type="InterPro" id="IPR010985">
    <property type="entry name" value="Ribbon_hlx_hlx"/>
</dbReference>
<dbReference type="Pfam" id="PF03693">
    <property type="entry name" value="ParD_antitoxin"/>
    <property type="match status" value="1"/>
</dbReference>
<dbReference type="GO" id="GO:0006355">
    <property type="term" value="P:regulation of DNA-templated transcription"/>
    <property type="evidence" value="ECO:0007669"/>
    <property type="project" value="InterPro"/>
</dbReference>
<accession>A0A963YY72</accession>
<dbReference type="InterPro" id="IPR038296">
    <property type="entry name" value="ParD_sf"/>
</dbReference>
<evidence type="ECO:0000256" key="1">
    <source>
        <dbReference type="ARBA" id="ARBA00022649"/>
    </source>
</evidence>
<dbReference type="NCBIfam" id="TIGR02606">
    <property type="entry name" value="antidote_CC2985"/>
    <property type="match status" value="1"/>
</dbReference>
<evidence type="ECO:0000313" key="3">
    <source>
        <dbReference type="Proteomes" id="UP000708298"/>
    </source>
</evidence>